<proteinExistence type="predicted"/>
<dbReference type="Gene3D" id="2.40.360.10">
    <property type="entry name" value="YmcC-like"/>
    <property type="match status" value="1"/>
</dbReference>
<evidence type="ECO:0000313" key="1">
    <source>
        <dbReference type="EMBL" id="MDC8831830.1"/>
    </source>
</evidence>
<sequence>MFPVNRFRLIVVALLLLTSLVGCSSTNQLYLETLKLAFFPDAPTLTLEQVKQSKADLLKVKHGERLPVYMGLAYIEDSQLKWVSADNAILVFHHDKLIRTSGLDSDLQYSSVLNDYTLSLANLAKQPEWRYNIDIDNQVYDLPMRSQWYVEAPESAEFYGHSLTIIPVKEVVTTQVNEPFASHSESWTNVYWFDAASKQIVYSEQKSSPYAQTLQMTFVSRIARIIDKSQGNGQ</sequence>
<evidence type="ECO:0000313" key="2">
    <source>
        <dbReference type="Proteomes" id="UP001218788"/>
    </source>
</evidence>
<accession>A0ABT5L460</accession>
<reference evidence="1 2" key="1">
    <citation type="submission" date="2022-10" db="EMBL/GenBank/DDBJ databases">
        <title>Alteromonas sp. chi3 Genome sequencing.</title>
        <authorList>
            <person name="Park S."/>
        </authorList>
    </citation>
    <scope>NUCLEOTIDE SEQUENCE [LARGE SCALE GENOMIC DNA]</scope>
    <source>
        <strain evidence="2">chi3</strain>
    </source>
</reference>
<dbReference type="PROSITE" id="PS51257">
    <property type="entry name" value="PROKAR_LIPOPROTEIN"/>
    <property type="match status" value="1"/>
</dbReference>
<dbReference type="SUPFAM" id="SSF159270">
    <property type="entry name" value="YmcC-like"/>
    <property type="match status" value="1"/>
</dbReference>
<dbReference type="InterPro" id="IPR023373">
    <property type="entry name" value="YmcC_sf"/>
</dbReference>
<dbReference type="Pfam" id="PF11102">
    <property type="entry name" value="YjbF"/>
    <property type="match status" value="1"/>
</dbReference>
<gene>
    <name evidence="1" type="ORF">OIK42_13815</name>
</gene>
<dbReference type="RefSeq" id="WP_273641613.1">
    <property type="nucleotide sequence ID" value="NZ_JAQQXP010000002.1"/>
</dbReference>
<dbReference type="Proteomes" id="UP001218788">
    <property type="component" value="Unassembled WGS sequence"/>
</dbReference>
<keyword evidence="2" id="KW-1185">Reference proteome</keyword>
<comment type="caution">
    <text evidence="1">The sequence shown here is derived from an EMBL/GenBank/DDBJ whole genome shotgun (WGS) entry which is preliminary data.</text>
</comment>
<protein>
    <submittedName>
        <fullName evidence="1">YjbF family lipoprotein</fullName>
    </submittedName>
</protein>
<dbReference type="InterPro" id="IPR021308">
    <property type="entry name" value="GfcB"/>
</dbReference>
<keyword evidence="1" id="KW-0449">Lipoprotein</keyword>
<dbReference type="EMBL" id="JAQQXP010000002">
    <property type="protein sequence ID" value="MDC8831830.1"/>
    <property type="molecule type" value="Genomic_DNA"/>
</dbReference>
<organism evidence="1 2">
    <name type="scientific">Alteromonas gilva</name>
    <dbReference type="NCBI Taxonomy" id="2987522"/>
    <lineage>
        <taxon>Bacteria</taxon>
        <taxon>Pseudomonadati</taxon>
        <taxon>Pseudomonadota</taxon>
        <taxon>Gammaproteobacteria</taxon>
        <taxon>Alteromonadales</taxon>
        <taxon>Alteromonadaceae</taxon>
        <taxon>Alteromonas/Salinimonas group</taxon>
        <taxon>Alteromonas</taxon>
    </lineage>
</organism>
<name>A0ABT5L460_9ALTE</name>